<feature type="transmembrane region" description="Helical" evidence="8">
    <location>
        <begin position="127"/>
        <end position="147"/>
    </location>
</feature>
<name>A0AAD4KN52_9EURO</name>
<dbReference type="EMBL" id="JAJTJA010000008">
    <property type="protein sequence ID" value="KAH8695670.1"/>
    <property type="molecule type" value="Genomic_DNA"/>
</dbReference>
<dbReference type="GeneID" id="70248745"/>
<evidence type="ECO:0000313" key="12">
    <source>
        <dbReference type="Proteomes" id="UP001201262"/>
    </source>
</evidence>
<feature type="domain" description="Ferric reductase NAD binding" evidence="10">
    <location>
        <begin position="354"/>
        <end position="437"/>
    </location>
</feature>
<evidence type="ECO:0000256" key="1">
    <source>
        <dbReference type="ARBA" id="ARBA00004141"/>
    </source>
</evidence>
<protein>
    <submittedName>
        <fullName evidence="11">Cell surface metalloreductase</fullName>
    </submittedName>
</protein>
<evidence type="ECO:0000259" key="9">
    <source>
        <dbReference type="Pfam" id="PF01794"/>
    </source>
</evidence>
<keyword evidence="6" id="KW-0406">Ion transport</keyword>
<comment type="subcellular location">
    <subcellularLocation>
        <location evidence="1">Membrane</location>
        <topology evidence="1">Multi-pass membrane protein</topology>
    </subcellularLocation>
</comment>
<evidence type="ECO:0000256" key="8">
    <source>
        <dbReference type="SAM" id="Phobius"/>
    </source>
</evidence>
<dbReference type="CDD" id="cd06186">
    <property type="entry name" value="NOX_Duox_like_FAD_NADP"/>
    <property type="match status" value="1"/>
</dbReference>
<keyword evidence="4 8" id="KW-1133">Transmembrane helix</keyword>
<evidence type="ECO:0000256" key="6">
    <source>
        <dbReference type="ARBA" id="ARBA00023065"/>
    </source>
</evidence>
<dbReference type="Proteomes" id="UP001201262">
    <property type="component" value="Unassembled WGS sequence"/>
</dbReference>
<dbReference type="InterPro" id="IPR051410">
    <property type="entry name" value="Ferric/Cupric_Reductase"/>
</dbReference>
<dbReference type="GO" id="GO:0005886">
    <property type="term" value="C:plasma membrane"/>
    <property type="evidence" value="ECO:0007669"/>
    <property type="project" value="TreeGrafter"/>
</dbReference>
<dbReference type="PANTHER" id="PTHR32361">
    <property type="entry name" value="FERRIC/CUPRIC REDUCTASE TRANSMEMBRANE COMPONENT"/>
    <property type="match status" value="1"/>
</dbReference>
<dbReference type="Pfam" id="PF01794">
    <property type="entry name" value="Ferric_reduct"/>
    <property type="match status" value="1"/>
</dbReference>
<organism evidence="11 12">
    <name type="scientific">Talaromyces proteolyticus</name>
    <dbReference type="NCBI Taxonomy" id="1131652"/>
    <lineage>
        <taxon>Eukaryota</taxon>
        <taxon>Fungi</taxon>
        <taxon>Dikarya</taxon>
        <taxon>Ascomycota</taxon>
        <taxon>Pezizomycotina</taxon>
        <taxon>Eurotiomycetes</taxon>
        <taxon>Eurotiomycetidae</taxon>
        <taxon>Eurotiales</taxon>
        <taxon>Trichocomaceae</taxon>
        <taxon>Talaromyces</taxon>
        <taxon>Talaromyces sect. Bacilispori</taxon>
    </lineage>
</organism>
<keyword evidence="7 8" id="KW-0472">Membrane</keyword>
<evidence type="ECO:0000256" key="5">
    <source>
        <dbReference type="ARBA" id="ARBA00023002"/>
    </source>
</evidence>
<reference evidence="11" key="1">
    <citation type="submission" date="2021-12" db="EMBL/GenBank/DDBJ databases">
        <title>Convergent genome expansion in fungi linked to evolution of root-endophyte symbiosis.</title>
        <authorList>
            <consortium name="DOE Joint Genome Institute"/>
            <person name="Ke Y.-H."/>
            <person name="Bonito G."/>
            <person name="Liao H.-L."/>
            <person name="Looney B."/>
            <person name="Rojas-Flechas A."/>
            <person name="Nash J."/>
            <person name="Hameed K."/>
            <person name="Schadt C."/>
            <person name="Martin F."/>
            <person name="Crous P.W."/>
            <person name="Miettinen O."/>
            <person name="Magnuson J.K."/>
            <person name="Labbe J."/>
            <person name="Jacobson D."/>
            <person name="Doktycz M.J."/>
            <person name="Veneault-Fourrey C."/>
            <person name="Kuo A."/>
            <person name="Mondo S."/>
            <person name="Calhoun S."/>
            <person name="Riley R."/>
            <person name="Ohm R."/>
            <person name="LaButti K."/>
            <person name="Andreopoulos B."/>
            <person name="Pangilinan J."/>
            <person name="Nolan M."/>
            <person name="Tritt A."/>
            <person name="Clum A."/>
            <person name="Lipzen A."/>
            <person name="Daum C."/>
            <person name="Barry K."/>
            <person name="Grigoriev I.V."/>
            <person name="Vilgalys R."/>
        </authorList>
    </citation>
    <scope>NUCLEOTIDE SEQUENCE</scope>
    <source>
        <strain evidence="11">PMI_201</strain>
    </source>
</reference>
<evidence type="ECO:0000256" key="3">
    <source>
        <dbReference type="ARBA" id="ARBA00022692"/>
    </source>
</evidence>
<keyword evidence="5" id="KW-0560">Oxidoreductase</keyword>
<dbReference type="RefSeq" id="XP_046070812.1">
    <property type="nucleotide sequence ID" value="XM_046218458.1"/>
</dbReference>
<dbReference type="AlphaFoldDB" id="A0AAD4KN52"/>
<evidence type="ECO:0000256" key="7">
    <source>
        <dbReference type="ARBA" id="ARBA00023136"/>
    </source>
</evidence>
<evidence type="ECO:0000259" key="10">
    <source>
        <dbReference type="Pfam" id="PF08030"/>
    </source>
</evidence>
<dbReference type="GO" id="GO:0015677">
    <property type="term" value="P:copper ion import"/>
    <property type="evidence" value="ECO:0007669"/>
    <property type="project" value="TreeGrafter"/>
</dbReference>
<keyword evidence="2" id="KW-0813">Transport</keyword>
<dbReference type="Pfam" id="PF08030">
    <property type="entry name" value="NAD_binding_6"/>
    <property type="match status" value="1"/>
</dbReference>
<feature type="domain" description="Ferric oxidoreductase" evidence="9">
    <location>
        <begin position="92"/>
        <end position="200"/>
    </location>
</feature>
<gene>
    <name evidence="11" type="ORF">BGW36DRAFT_398831</name>
</gene>
<dbReference type="GO" id="GO:0006879">
    <property type="term" value="P:intracellular iron ion homeostasis"/>
    <property type="evidence" value="ECO:0007669"/>
    <property type="project" value="TreeGrafter"/>
</dbReference>
<evidence type="ECO:0000256" key="4">
    <source>
        <dbReference type="ARBA" id="ARBA00022989"/>
    </source>
</evidence>
<dbReference type="InterPro" id="IPR013121">
    <property type="entry name" value="Fe_red_NAD-bd_6"/>
</dbReference>
<evidence type="ECO:0000256" key="2">
    <source>
        <dbReference type="ARBA" id="ARBA00022448"/>
    </source>
</evidence>
<sequence>MDILTIYAISVGSIFALLFVLRIKSSLNPWTGLYASFISRHFTYPYLLGRHRLAGPWTRAGAFFHLVYIALNAFLTFFHTTSVSDAGHRAGELSMINMIFLISALHLSYLSDLLGITLRVGRRIHRAAGWAMAALLLFHVSAAIVTRKSSFSLRRPNDIYTVIGATCFAVLILLSCAFFRHLSYGIFLCSHQALAGVGVYGIWRHLPPDARFSWTCLYTALGILAVTSVLQFLTVLHHNGLFAGRGGPRLIASCETSSVGKVRLAIPRPLEVYAGQYINLWMPSLSWWSWMRTHPFVVISYSPEKQGSLDMLLEPQNAVCEDILRRAQARKLDTVSLPALFTGPHGVTEPVGCYETVLIVASGFGITAVIPYMKKIIHGYNTSTSQARRLHLVWQAKSLDIVSAGESLLNDLLQDDILDDGYILSVSIYVTHEKLRQHQTPFGEHKRATLYEGCPSYRDLIAQEASGEQIERLPNIEDKRGKMLVMGKELCW</sequence>
<dbReference type="Gene3D" id="3.40.50.80">
    <property type="entry name" value="Nucleotide-binding domain of ferredoxin-NADP reductase (FNR) module"/>
    <property type="match status" value="1"/>
</dbReference>
<dbReference type="GO" id="GO:0000293">
    <property type="term" value="F:ferric-chelate reductase activity"/>
    <property type="evidence" value="ECO:0007669"/>
    <property type="project" value="TreeGrafter"/>
</dbReference>
<feature type="transmembrane region" description="Helical" evidence="8">
    <location>
        <begin position="212"/>
        <end position="236"/>
    </location>
</feature>
<feature type="transmembrane region" description="Helical" evidence="8">
    <location>
        <begin position="159"/>
        <end position="179"/>
    </location>
</feature>
<comment type="caution">
    <text evidence="11">The sequence shown here is derived from an EMBL/GenBank/DDBJ whole genome shotgun (WGS) entry which is preliminary data.</text>
</comment>
<dbReference type="PANTHER" id="PTHR32361:SF26">
    <property type="entry name" value="FAD-BINDING 8 DOMAIN-CONTAINING PROTEIN-RELATED"/>
    <property type="match status" value="1"/>
</dbReference>
<dbReference type="InterPro" id="IPR039261">
    <property type="entry name" value="FNR_nucleotide-bd"/>
</dbReference>
<proteinExistence type="predicted"/>
<evidence type="ECO:0000313" key="11">
    <source>
        <dbReference type="EMBL" id="KAH8695670.1"/>
    </source>
</evidence>
<feature type="transmembrane region" description="Helical" evidence="8">
    <location>
        <begin position="6"/>
        <end position="23"/>
    </location>
</feature>
<feature type="transmembrane region" description="Helical" evidence="8">
    <location>
        <begin position="98"/>
        <end position="120"/>
    </location>
</feature>
<keyword evidence="3 8" id="KW-0812">Transmembrane</keyword>
<dbReference type="GO" id="GO:0006826">
    <property type="term" value="P:iron ion transport"/>
    <property type="evidence" value="ECO:0007669"/>
    <property type="project" value="TreeGrafter"/>
</dbReference>
<feature type="transmembrane region" description="Helical" evidence="8">
    <location>
        <begin position="60"/>
        <end position="78"/>
    </location>
</feature>
<accession>A0AAD4KN52</accession>
<keyword evidence="12" id="KW-1185">Reference proteome</keyword>
<dbReference type="InterPro" id="IPR013130">
    <property type="entry name" value="Fe3_Rdtase_TM_dom"/>
</dbReference>